<proteinExistence type="predicted"/>
<dbReference type="Proteomes" id="UP001482620">
    <property type="component" value="Unassembled WGS sequence"/>
</dbReference>
<dbReference type="EMBL" id="JAHRIQ010094510">
    <property type="protein sequence ID" value="MEQ2252145.1"/>
    <property type="molecule type" value="Genomic_DNA"/>
</dbReference>
<comment type="caution">
    <text evidence="2">The sequence shown here is derived from an EMBL/GenBank/DDBJ whole genome shotgun (WGS) entry which is preliminary data.</text>
</comment>
<gene>
    <name evidence="2" type="ORF">ILYODFUR_018668</name>
</gene>
<name>A0ABV0V474_9TELE</name>
<sequence>MSYLPSFHPSAISHPLPIALFHPLIPSTAPPFTPCSAPTGRDRGLFLSLPDCQLLSRPETKPRPQIAMICNVTPGEHANGEVGIIKPSSQNGPVKMSRKAAHNRHICSRKKRWDPAKMERCPLLSKQWAGIIIHMYIITLKTKPFITINAYSEA</sequence>
<evidence type="ECO:0000313" key="3">
    <source>
        <dbReference type="Proteomes" id="UP001482620"/>
    </source>
</evidence>
<feature type="region of interest" description="Disordered" evidence="1">
    <location>
        <begin position="81"/>
        <end position="101"/>
    </location>
</feature>
<evidence type="ECO:0000256" key="1">
    <source>
        <dbReference type="SAM" id="MobiDB-lite"/>
    </source>
</evidence>
<protein>
    <submittedName>
        <fullName evidence="2">Uncharacterized protein</fullName>
    </submittedName>
</protein>
<organism evidence="2 3">
    <name type="scientific">Ilyodon furcidens</name>
    <name type="common">goldbreast splitfin</name>
    <dbReference type="NCBI Taxonomy" id="33524"/>
    <lineage>
        <taxon>Eukaryota</taxon>
        <taxon>Metazoa</taxon>
        <taxon>Chordata</taxon>
        <taxon>Craniata</taxon>
        <taxon>Vertebrata</taxon>
        <taxon>Euteleostomi</taxon>
        <taxon>Actinopterygii</taxon>
        <taxon>Neopterygii</taxon>
        <taxon>Teleostei</taxon>
        <taxon>Neoteleostei</taxon>
        <taxon>Acanthomorphata</taxon>
        <taxon>Ovalentaria</taxon>
        <taxon>Atherinomorphae</taxon>
        <taxon>Cyprinodontiformes</taxon>
        <taxon>Goodeidae</taxon>
        <taxon>Ilyodon</taxon>
    </lineage>
</organism>
<keyword evidence="3" id="KW-1185">Reference proteome</keyword>
<reference evidence="2 3" key="1">
    <citation type="submission" date="2021-06" db="EMBL/GenBank/DDBJ databases">
        <authorList>
            <person name="Palmer J.M."/>
        </authorList>
    </citation>
    <scope>NUCLEOTIDE SEQUENCE [LARGE SCALE GENOMIC DNA]</scope>
    <source>
        <strain evidence="3">if_2019</strain>
        <tissue evidence="2">Muscle</tissue>
    </source>
</reference>
<accession>A0ABV0V474</accession>
<evidence type="ECO:0000313" key="2">
    <source>
        <dbReference type="EMBL" id="MEQ2252145.1"/>
    </source>
</evidence>